<evidence type="ECO:0000313" key="5">
    <source>
        <dbReference type="EMBL" id="MFB9951077.1"/>
    </source>
</evidence>
<proteinExistence type="inferred from homology"/>
<dbReference type="SUPFAM" id="SSF51735">
    <property type="entry name" value="NAD(P)-binding Rossmann-fold domains"/>
    <property type="match status" value="1"/>
</dbReference>
<evidence type="ECO:0000259" key="4">
    <source>
        <dbReference type="SMART" id="SM00822"/>
    </source>
</evidence>
<dbReference type="PANTHER" id="PTHR42901:SF1">
    <property type="entry name" value="ALCOHOL DEHYDROGENASE"/>
    <property type="match status" value="1"/>
</dbReference>
<sequence>MTTPSKPGTALVTGASSGIGATYADRLARRGYDLILVARDTDRLQALAGRLSRENGVNAEVLRADLTQRADVLAVEKRLREDGSIRLFVNNAGIGPQGPLLKSDPDYLDRMVDLNVTAANRLAVAAAQTFAARGEGAIINTASVVALWPQAFSGTYTASKAFVLILTEALAAELAGTGVRIQAVLPGLTRTEIFDRVGGSFDNMDPNMVMDATDLVDAALAGFDQGEVITIPSLSDTSLYDALEKARGELRPHLSLSRPAARYGVGAVAPAGTV</sequence>
<dbReference type="EMBL" id="JBHMAA010000024">
    <property type="protein sequence ID" value="MFB9951077.1"/>
    <property type="molecule type" value="Genomic_DNA"/>
</dbReference>
<dbReference type="PANTHER" id="PTHR42901">
    <property type="entry name" value="ALCOHOL DEHYDROGENASE"/>
    <property type="match status" value="1"/>
</dbReference>
<dbReference type="PIRSF" id="PIRSF000126">
    <property type="entry name" value="11-beta-HSD1"/>
    <property type="match status" value="1"/>
</dbReference>
<dbReference type="InterPro" id="IPR036291">
    <property type="entry name" value="NAD(P)-bd_dom_sf"/>
</dbReference>
<dbReference type="SMART" id="SM00822">
    <property type="entry name" value="PKS_KR"/>
    <property type="match status" value="1"/>
</dbReference>
<comment type="caution">
    <text evidence="5">The sequence shown here is derived from an EMBL/GenBank/DDBJ whole genome shotgun (WGS) entry which is preliminary data.</text>
</comment>
<comment type="similarity">
    <text evidence="1 3">Belongs to the short-chain dehydrogenases/reductases (SDR) family.</text>
</comment>
<gene>
    <name evidence="5" type="ORF">ACFFP0_19695</name>
</gene>
<dbReference type="PRINTS" id="PR00080">
    <property type="entry name" value="SDRFAMILY"/>
</dbReference>
<dbReference type="Pfam" id="PF00106">
    <property type="entry name" value="adh_short"/>
    <property type="match status" value="1"/>
</dbReference>
<dbReference type="GO" id="GO:0016491">
    <property type="term" value="F:oxidoreductase activity"/>
    <property type="evidence" value="ECO:0007669"/>
    <property type="project" value="UniProtKB-KW"/>
</dbReference>
<dbReference type="CDD" id="cd05233">
    <property type="entry name" value="SDR_c"/>
    <property type="match status" value="1"/>
</dbReference>
<dbReference type="Proteomes" id="UP001589692">
    <property type="component" value="Unassembled WGS sequence"/>
</dbReference>
<name>A0ABV6AKC6_9HYPH</name>
<dbReference type="InterPro" id="IPR020904">
    <property type="entry name" value="Sc_DH/Rdtase_CS"/>
</dbReference>
<dbReference type="Gene3D" id="3.40.50.720">
    <property type="entry name" value="NAD(P)-binding Rossmann-like Domain"/>
    <property type="match status" value="1"/>
</dbReference>
<protein>
    <submittedName>
        <fullName evidence="5">SDR family NAD(P)-dependent oxidoreductase</fullName>
        <ecNumber evidence="5">1.-.-.-</ecNumber>
    </submittedName>
</protein>
<evidence type="ECO:0000256" key="1">
    <source>
        <dbReference type="ARBA" id="ARBA00006484"/>
    </source>
</evidence>
<keyword evidence="6" id="KW-1185">Reference proteome</keyword>
<keyword evidence="2 5" id="KW-0560">Oxidoreductase</keyword>
<dbReference type="PROSITE" id="PS00061">
    <property type="entry name" value="ADH_SHORT"/>
    <property type="match status" value="1"/>
</dbReference>
<dbReference type="EC" id="1.-.-.-" evidence="5"/>
<dbReference type="InterPro" id="IPR002347">
    <property type="entry name" value="SDR_fam"/>
</dbReference>
<reference evidence="5 6" key="1">
    <citation type="submission" date="2024-09" db="EMBL/GenBank/DDBJ databases">
        <authorList>
            <person name="Sun Q."/>
            <person name="Mori K."/>
        </authorList>
    </citation>
    <scope>NUCLEOTIDE SEQUENCE [LARGE SCALE GENOMIC DNA]</scope>
    <source>
        <strain evidence="5 6">TBRC 4938</strain>
    </source>
</reference>
<dbReference type="RefSeq" id="WP_377263903.1">
    <property type="nucleotide sequence ID" value="NZ_JBHMAA010000024.1"/>
</dbReference>
<evidence type="ECO:0000313" key="6">
    <source>
        <dbReference type="Proteomes" id="UP001589692"/>
    </source>
</evidence>
<organism evidence="5 6">
    <name type="scientific">Rhizobium puerariae</name>
    <dbReference type="NCBI Taxonomy" id="1585791"/>
    <lineage>
        <taxon>Bacteria</taxon>
        <taxon>Pseudomonadati</taxon>
        <taxon>Pseudomonadota</taxon>
        <taxon>Alphaproteobacteria</taxon>
        <taxon>Hyphomicrobiales</taxon>
        <taxon>Rhizobiaceae</taxon>
        <taxon>Rhizobium/Agrobacterium group</taxon>
        <taxon>Rhizobium</taxon>
    </lineage>
</organism>
<feature type="domain" description="Ketoreductase" evidence="4">
    <location>
        <begin position="8"/>
        <end position="187"/>
    </location>
</feature>
<evidence type="ECO:0000256" key="2">
    <source>
        <dbReference type="ARBA" id="ARBA00023002"/>
    </source>
</evidence>
<evidence type="ECO:0000256" key="3">
    <source>
        <dbReference type="RuleBase" id="RU000363"/>
    </source>
</evidence>
<dbReference type="InterPro" id="IPR057326">
    <property type="entry name" value="KR_dom"/>
</dbReference>
<accession>A0ABV6AKC6</accession>
<dbReference type="PRINTS" id="PR00081">
    <property type="entry name" value="GDHRDH"/>
</dbReference>